<dbReference type="InterPro" id="IPR036047">
    <property type="entry name" value="F-box-like_dom_sf"/>
</dbReference>
<protein>
    <recommendedName>
        <fullName evidence="1">F-box domain-containing protein</fullName>
    </recommendedName>
</protein>
<proteinExistence type="predicted"/>
<dbReference type="OrthoDB" id="2913301at2759"/>
<evidence type="ECO:0000259" key="1">
    <source>
        <dbReference type="PROSITE" id="PS50181"/>
    </source>
</evidence>
<sequence>MTSSENNIHILPDEILCHIFLFVVARDLGEYSASELELSYVCSRWKGVALLLYPLWSSICVLAHEDPESEGVKRLTELYLERSGNHPLDLFLNIQEETSLLDLLYTQAHRWRRVHLVTTSYRDLGLTELRLLESLTLSLGDGPSIAACSHSYMWSNAPLLHTLSFGTITFDLEQFELPWHQLRHLTMECLDLDQMHKALCLCTSVVTAKFDSCTNDFSFRDPNPYTCLFLSSLTITADHRLETLGPDITHCIYPSLCTLTLIGGSQEFSFSHGIVPNITSLVIRSECHLTSLTLHGISYSSKHLMELLQLEKWLIKALIWLPTSAVADRTSVMSHSQVPGYLLPHLKEFGIRFPGSRRDIAIDRAKIGVVLNVIESRCPGSALGSHHKTISMGADRESNCPISDDKDIGVGTVLEKVHLGRLWSTRVPLEYEKRLRALEDNGLKITAL</sequence>
<dbReference type="PROSITE" id="PS50181">
    <property type="entry name" value="FBOX"/>
    <property type="match status" value="1"/>
</dbReference>
<dbReference type="Proteomes" id="UP001150266">
    <property type="component" value="Unassembled WGS sequence"/>
</dbReference>
<dbReference type="CDD" id="cd09917">
    <property type="entry name" value="F-box_SF"/>
    <property type="match status" value="1"/>
</dbReference>
<name>A0A9W9AEB2_9AGAR</name>
<evidence type="ECO:0000313" key="3">
    <source>
        <dbReference type="Proteomes" id="UP001150266"/>
    </source>
</evidence>
<gene>
    <name evidence="2" type="ORF">J3R30DRAFT_3473889</name>
</gene>
<dbReference type="SUPFAM" id="SSF81383">
    <property type="entry name" value="F-box domain"/>
    <property type="match status" value="1"/>
</dbReference>
<accession>A0A9W9AEB2</accession>
<organism evidence="2 3">
    <name type="scientific">Lentinula aciculospora</name>
    <dbReference type="NCBI Taxonomy" id="153920"/>
    <lineage>
        <taxon>Eukaryota</taxon>
        <taxon>Fungi</taxon>
        <taxon>Dikarya</taxon>
        <taxon>Basidiomycota</taxon>
        <taxon>Agaricomycotina</taxon>
        <taxon>Agaricomycetes</taxon>
        <taxon>Agaricomycetidae</taxon>
        <taxon>Agaricales</taxon>
        <taxon>Marasmiineae</taxon>
        <taxon>Omphalotaceae</taxon>
        <taxon>Lentinula</taxon>
    </lineage>
</organism>
<evidence type="ECO:0000313" key="2">
    <source>
        <dbReference type="EMBL" id="KAJ4479067.1"/>
    </source>
</evidence>
<keyword evidence="3" id="KW-1185">Reference proteome</keyword>
<reference evidence="2" key="1">
    <citation type="submission" date="2022-08" db="EMBL/GenBank/DDBJ databases">
        <title>A Global Phylogenomic Analysis of the Shiitake Genus Lentinula.</title>
        <authorList>
            <consortium name="DOE Joint Genome Institute"/>
            <person name="Sierra-Patev S."/>
            <person name="Min B."/>
            <person name="Naranjo-Ortiz M."/>
            <person name="Looney B."/>
            <person name="Konkel Z."/>
            <person name="Slot J.C."/>
            <person name="Sakamoto Y."/>
            <person name="Steenwyk J.L."/>
            <person name="Rokas A."/>
            <person name="Carro J."/>
            <person name="Camarero S."/>
            <person name="Ferreira P."/>
            <person name="Molpeceres G."/>
            <person name="Ruiz-Duenas F.J."/>
            <person name="Serrano A."/>
            <person name="Henrissat B."/>
            <person name="Drula E."/>
            <person name="Hughes K.W."/>
            <person name="Mata J.L."/>
            <person name="Ishikawa N.K."/>
            <person name="Vargas-Isla R."/>
            <person name="Ushijima S."/>
            <person name="Smith C.A."/>
            <person name="Ahrendt S."/>
            <person name="Andreopoulos W."/>
            <person name="He G."/>
            <person name="Labutti K."/>
            <person name="Lipzen A."/>
            <person name="Ng V."/>
            <person name="Riley R."/>
            <person name="Sandor L."/>
            <person name="Barry K."/>
            <person name="Martinez A.T."/>
            <person name="Xiao Y."/>
            <person name="Gibbons J.G."/>
            <person name="Terashima K."/>
            <person name="Grigoriev I.V."/>
            <person name="Hibbett D.S."/>
        </authorList>
    </citation>
    <scope>NUCLEOTIDE SEQUENCE</scope>
    <source>
        <strain evidence="2">JLM2183</strain>
    </source>
</reference>
<dbReference type="EMBL" id="JAOTPV010000008">
    <property type="protein sequence ID" value="KAJ4479067.1"/>
    <property type="molecule type" value="Genomic_DNA"/>
</dbReference>
<comment type="caution">
    <text evidence="2">The sequence shown here is derived from an EMBL/GenBank/DDBJ whole genome shotgun (WGS) entry which is preliminary data.</text>
</comment>
<dbReference type="Gene3D" id="1.20.1280.50">
    <property type="match status" value="1"/>
</dbReference>
<dbReference type="InterPro" id="IPR001810">
    <property type="entry name" value="F-box_dom"/>
</dbReference>
<dbReference type="AlphaFoldDB" id="A0A9W9AEB2"/>
<feature type="domain" description="F-box" evidence="1">
    <location>
        <begin position="5"/>
        <end position="59"/>
    </location>
</feature>